<dbReference type="Pfam" id="PF16656">
    <property type="entry name" value="Pur_ac_phosph_N"/>
    <property type="match status" value="1"/>
</dbReference>
<dbReference type="Gene3D" id="2.60.40.380">
    <property type="entry name" value="Purple acid phosphatase-like, N-terminal"/>
    <property type="match status" value="1"/>
</dbReference>
<sequence>MKFLLSFIILLSTFWLSELQAQGVHLSWYSNDEKNNTSNSIAVTWMGNTSNESIYYGTDSSKLKNKAPLEIKYSNELGLYTFKSKIQKLKPDTYYFYRIGTSLAQNPVYHFKTAPKVGTAKKVVVGIWGDTQDNKGNFNFVQTDSILGQMAKYPLHFTLHMGDIVENGSVIKSWKKFFDVSQPINANFPFMPVTGNHDVINDSNNADFQKPFPVFYDLFNLPENQLNYSFDYGNTHFVAVNSGVAQKASLEGKVLFGVNSKEYNWLEADLAKARKNKNIKWVVVFCHYPVYAYGVSLVTGWQENLKLLLDKYKVDLCLSGHRHVYERHKAIRGADIFESMDINVYDNPKGTVYITNGSAGGSLQGIGGSKSSTILFTPSERIYTYAVMELDGNEIKYEVFDKDNRKIDYFKIVKSK</sequence>
<dbReference type="Proteomes" id="UP000000310">
    <property type="component" value="Chromosome"/>
</dbReference>
<dbReference type="KEGG" id="psn:Pedsa_3555"/>
<dbReference type="STRING" id="762903.Pedsa_3555"/>
<reference evidence="5 6" key="1">
    <citation type="journal article" date="2011" name="Stand. Genomic Sci.">
        <title>Complete genome sequence of the gliding, heparinolytic Pedobacter saltans type strain (113).</title>
        <authorList>
            <person name="Liolios K."/>
            <person name="Sikorski J."/>
            <person name="Lu M."/>
            <person name="Nolan M."/>
            <person name="Lapidus A."/>
            <person name="Lucas S."/>
            <person name="Hammon N."/>
            <person name="Deshpande S."/>
            <person name="Cheng J.F."/>
            <person name="Tapia R."/>
            <person name="Han C."/>
            <person name="Goodwin L."/>
            <person name="Pitluck S."/>
            <person name="Huntemann M."/>
            <person name="Ivanova N."/>
            <person name="Pagani I."/>
            <person name="Mavromatis K."/>
            <person name="Ovchinikova G."/>
            <person name="Pati A."/>
            <person name="Chen A."/>
            <person name="Palaniappan K."/>
            <person name="Land M."/>
            <person name="Hauser L."/>
            <person name="Brambilla E.M."/>
            <person name="Kotsyurbenko O."/>
            <person name="Rohde M."/>
            <person name="Tindall B.J."/>
            <person name="Abt B."/>
            <person name="Goker M."/>
            <person name="Detter J.C."/>
            <person name="Woyke T."/>
            <person name="Bristow J."/>
            <person name="Eisen J.A."/>
            <person name="Markowitz V."/>
            <person name="Hugenholtz P."/>
            <person name="Klenk H.P."/>
            <person name="Kyrpides N.C."/>
        </authorList>
    </citation>
    <scope>NUCLEOTIDE SEQUENCE [LARGE SCALE GENOMIC DNA]</scope>
    <source>
        <strain evidence="6">ATCC 51119 / DSM 12145 / JCM 21818 / LMG 10337 / NBRC 100064 / NCIMB 13643</strain>
    </source>
</reference>
<dbReference type="InterPro" id="IPR015914">
    <property type="entry name" value="PAPs_N"/>
</dbReference>
<dbReference type="InterPro" id="IPR008963">
    <property type="entry name" value="Purple_acid_Pase-like_N"/>
</dbReference>
<dbReference type="PANTHER" id="PTHR45867">
    <property type="entry name" value="PURPLE ACID PHOSPHATASE"/>
    <property type="match status" value="1"/>
</dbReference>
<proteinExistence type="predicted"/>
<feature type="signal peptide" evidence="2">
    <location>
        <begin position="1"/>
        <end position="21"/>
    </location>
</feature>
<evidence type="ECO:0000259" key="4">
    <source>
        <dbReference type="Pfam" id="PF16656"/>
    </source>
</evidence>
<dbReference type="SUPFAM" id="SSF49363">
    <property type="entry name" value="Purple acid phosphatase, N-terminal domain"/>
    <property type="match status" value="1"/>
</dbReference>
<dbReference type="Pfam" id="PF00149">
    <property type="entry name" value="Metallophos"/>
    <property type="match status" value="1"/>
</dbReference>
<organism evidence="5 6">
    <name type="scientific">Pseudopedobacter saltans (strain ATCC 51119 / DSM 12145 / JCM 21818 / CCUG 39354 / LMG 10337 / NBRC 100064 / NCIMB 13643)</name>
    <name type="common">Pedobacter saltans</name>
    <dbReference type="NCBI Taxonomy" id="762903"/>
    <lineage>
        <taxon>Bacteria</taxon>
        <taxon>Pseudomonadati</taxon>
        <taxon>Bacteroidota</taxon>
        <taxon>Sphingobacteriia</taxon>
        <taxon>Sphingobacteriales</taxon>
        <taxon>Sphingobacteriaceae</taxon>
        <taxon>Pseudopedobacter</taxon>
    </lineage>
</organism>
<dbReference type="AlphaFoldDB" id="F0SF17"/>
<gene>
    <name evidence="5" type="ordered locus">Pedsa_3555</name>
</gene>
<evidence type="ECO:0000259" key="3">
    <source>
        <dbReference type="Pfam" id="PF00149"/>
    </source>
</evidence>
<protein>
    <submittedName>
        <fullName evidence="5">Metallophosphoesterase</fullName>
    </submittedName>
</protein>
<dbReference type="eggNOG" id="COG1409">
    <property type="taxonomic scope" value="Bacteria"/>
</dbReference>
<dbReference type="GO" id="GO:0003993">
    <property type="term" value="F:acid phosphatase activity"/>
    <property type="evidence" value="ECO:0007669"/>
    <property type="project" value="InterPro"/>
</dbReference>
<evidence type="ECO:0000313" key="5">
    <source>
        <dbReference type="EMBL" id="ADY54085.1"/>
    </source>
</evidence>
<dbReference type="GO" id="GO:0046872">
    <property type="term" value="F:metal ion binding"/>
    <property type="evidence" value="ECO:0007669"/>
    <property type="project" value="InterPro"/>
</dbReference>
<dbReference type="EMBL" id="CP002545">
    <property type="protein sequence ID" value="ADY54085.1"/>
    <property type="molecule type" value="Genomic_DNA"/>
</dbReference>
<dbReference type="PANTHER" id="PTHR45867:SF3">
    <property type="entry name" value="ACID PHOSPHATASE TYPE 7"/>
    <property type="match status" value="1"/>
</dbReference>
<keyword evidence="1 2" id="KW-0732">Signal</keyword>
<dbReference type="Gene3D" id="3.60.21.10">
    <property type="match status" value="1"/>
</dbReference>
<name>F0SF17_PSESL</name>
<evidence type="ECO:0000256" key="2">
    <source>
        <dbReference type="SAM" id="SignalP"/>
    </source>
</evidence>
<evidence type="ECO:0000256" key="1">
    <source>
        <dbReference type="ARBA" id="ARBA00022729"/>
    </source>
</evidence>
<evidence type="ECO:0000313" key="6">
    <source>
        <dbReference type="Proteomes" id="UP000000310"/>
    </source>
</evidence>
<dbReference type="RefSeq" id="WP_013634568.1">
    <property type="nucleotide sequence ID" value="NC_015177.1"/>
</dbReference>
<feature type="chain" id="PRO_5003260268" evidence="2">
    <location>
        <begin position="22"/>
        <end position="416"/>
    </location>
</feature>
<dbReference type="OrthoDB" id="9801383at2"/>
<feature type="domain" description="Purple acid phosphatase N-terminal" evidence="4">
    <location>
        <begin position="22"/>
        <end position="113"/>
    </location>
</feature>
<dbReference type="SUPFAM" id="SSF56300">
    <property type="entry name" value="Metallo-dependent phosphatases"/>
    <property type="match status" value="1"/>
</dbReference>
<dbReference type="HOGENOM" id="CLU_035600_0_0_10"/>
<dbReference type="InterPro" id="IPR004843">
    <property type="entry name" value="Calcineurin-like_PHP"/>
</dbReference>
<feature type="domain" description="Calcineurin-like phosphoesterase" evidence="3">
    <location>
        <begin position="127"/>
        <end position="325"/>
    </location>
</feature>
<keyword evidence="6" id="KW-1185">Reference proteome</keyword>
<dbReference type="InterPro" id="IPR029052">
    <property type="entry name" value="Metallo-depent_PP-like"/>
</dbReference>
<accession>F0SF17</accession>
<reference evidence="6" key="2">
    <citation type="submission" date="2011-02" db="EMBL/GenBank/DDBJ databases">
        <title>The complete genome of Pedobacter saltans DSM 12145.</title>
        <authorList>
            <consortium name="US DOE Joint Genome Institute (JGI-PGF)"/>
            <person name="Lucas S."/>
            <person name="Copeland A."/>
            <person name="Lapidus A."/>
            <person name="Bruce D."/>
            <person name="Goodwin L."/>
            <person name="Pitluck S."/>
            <person name="Kyrpides N."/>
            <person name="Mavromatis K."/>
            <person name="Pagani I."/>
            <person name="Ivanova N."/>
            <person name="Ovchinnikova G."/>
            <person name="Lu M."/>
            <person name="Detter J.C."/>
            <person name="Han C."/>
            <person name="Land M."/>
            <person name="Hauser L."/>
            <person name="Markowitz V."/>
            <person name="Cheng J.-F."/>
            <person name="Hugenholtz P."/>
            <person name="Woyke T."/>
            <person name="Wu D."/>
            <person name="Tindall B."/>
            <person name="Pomrenke H.G."/>
            <person name="Brambilla E."/>
            <person name="Klenk H.-P."/>
            <person name="Eisen J.A."/>
        </authorList>
    </citation>
    <scope>NUCLEOTIDE SEQUENCE [LARGE SCALE GENOMIC DNA]</scope>
    <source>
        <strain evidence="6">ATCC 51119 / DSM 12145 / JCM 21818 / LMG 10337 / NBRC 100064 / NCIMB 13643</strain>
    </source>
</reference>